<keyword evidence="5" id="KW-1185">Reference proteome</keyword>
<dbReference type="Pfam" id="PF04690">
    <property type="entry name" value="YABBY"/>
    <property type="match status" value="1"/>
</dbReference>
<dbReference type="Gene3D" id="1.10.30.10">
    <property type="entry name" value="High mobility group box domain"/>
    <property type="match status" value="1"/>
</dbReference>
<evidence type="ECO:0000256" key="1">
    <source>
        <dbReference type="SAM" id="MobiDB-lite"/>
    </source>
</evidence>
<dbReference type="EMBL" id="BEXD01004307">
    <property type="protein sequence ID" value="GBC09508.1"/>
    <property type="molecule type" value="Genomic_DNA"/>
</dbReference>
<dbReference type="OrthoDB" id="667577at2759"/>
<organism evidence="3 5">
    <name type="scientific">Rhizophagus clarus</name>
    <dbReference type="NCBI Taxonomy" id="94130"/>
    <lineage>
        <taxon>Eukaryota</taxon>
        <taxon>Fungi</taxon>
        <taxon>Fungi incertae sedis</taxon>
        <taxon>Mucoromycota</taxon>
        <taxon>Glomeromycotina</taxon>
        <taxon>Glomeromycetes</taxon>
        <taxon>Glomerales</taxon>
        <taxon>Glomeraceae</taxon>
        <taxon>Rhizophagus</taxon>
    </lineage>
</organism>
<evidence type="ECO:0000259" key="2">
    <source>
        <dbReference type="SMART" id="SM00398"/>
    </source>
</evidence>
<name>A0A2Z6S297_9GLOM</name>
<dbReference type="InterPro" id="IPR056775">
    <property type="entry name" value="YABBY_C"/>
</dbReference>
<protein>
    <submittedName>
        <fullName evidence="4">DUF1014 domain-containing protein</fullName>
    </submittedName>
</protein>
<evidence type="ECO:0000313" key="3">
    <source>
        <dbReference type="EMBL" id="GBC09508.1"/>
    </source>
</evidence>
<comment type="caution">
    <text evidence="3">The sequence shown here is derived from an EMBL/GenBank/DDBJ whole genome shotgun (WGS) entry which is preliminary data.</text>
</comment>
<dbReference type="SMART" id="SM00398">
    <property type="entry name" value="HMG"/>
    <property type="match status" value="1"/>
</dbReference>
<dbReference type="CDD" id="cd00084">
    <property type="entry name" value="HMG-box_SF"/>
    <property type="match status" value="1"/>
</dbReference>
<accession>A0A2Z6S297</accession>
<feature type="compositionally biased region" description="Basic and acidic residues" evidence="1">
    <location>
        <begin position="56"/>
        <end position="80"/>
    </location>
</feature>
<dbReference type="SUPFAM" id="SSF47095">
    <property type="entry name" value="HMG-box"/>
    <property type="match status" value="1"/>
</dbReference>
<evidence type="ECO:0000313" key="4">
    <source>
        <dbReference type="EMBL" id="GES91560.1"/>
    </source>
</evidence>
<dbReference type="InterPro" id="IPR009071">
    <property type="entry name" value="HMG_box_dom"/>
</dbReference>
<reference evidence="3 5" key="1">
    <citation type="submission" date="2017-11" db="EMBL/GenBank/DDBJ databases">
        <title>The genome of Rhizophagus clarus HR1 reveals common genetic basis of auxotrophy among arbuscular mycorrhizal fungi.</title>
        <authorList>
            <person name="Kobayashi Y."/>
        </authorList>
    </citation>
    <scope>NUCLEOTIDE SEQUENCE [LARGE SCALE GENOMIC DNA]</scope>
    <source>
        <strain evidence="3 5">HR1</strain>
    </source>
</reference>
<feature type="region of interest" description="Disordered" evidence="1">
    <location>
        <begin position="45"/>
        <end position="94"/>
    </location>
</feature>
<dbReference type="InterPro" id="IPR036910">
    <property type="entry name" value="HMG_box_dom_sf"/>
</dbReference>
<dbReference type="Proteomes" id="UP000247702">
    <property type="component" value="Unassembled WGS sequence"/>
</dbReference>
<dbReference type="EMBL" id="BLAL01000206">
    <property type="protein sequence ID" value="GES91560.1"/>
    <property type="molecule type" value="Genomic_DNA"/>
</dbReference>
<proteinExistence type="predicted"/>
<gene>
    <name evidence="4" type="ORF">RCL2_001837000</name>
    <name evidence="3" type="ORF">RclHR1_08930001</name>
</gene>
<reference evidence="4" key="2">
    <citation type="submission" date="2019-10" db="EMBL/GenBank/DDBJ databases">
        <title>Conservation and host-specific expression of non-tandemly repeated heterogenous ribosome RNA gene in arbuscular mycorrhizal fungi.</title>
        <authorList>
            <person name="Maeda T."/>
            <person name="Kobayashi Y."/>
            <person name="Nakagawa T."/>
            <person name="Ezawa T."/>
            <person name="Yamaguchi K."/>
            <person name="Bino T."/>
            <person name="Nishimoto Y."/>
            <person name="Shigenobu S."/>
            <person name="Kawaguchi M."/>
        </authorList>
    </citation>
    <scope>NUCLEOTIDE SEQUENCE</scope>
    <source>
        <strain evidence="4">HR1</strain>
    </source>
</reference>
<sequence>MPKTKKFGSKPKITPYNKFMKTELPKVKLDIPEITHREALKIVAQRWKDSPANPKNAREPLEDLSDKQKNAPESFAERYEAIPCDPKNVEPLVE</sequence>
<dbReference type="AlphaFoldDB" id="A0A2Z6S297"/>
<feature type="domain" description="HMG box" evidence="2">
    <location>
        <begin position="8"/>
        <end position="81"/>
    </location>
</feature>
<dbReference type="Proteomes" id="UP000615446">
    <property type="component" value="Unassembled WGS sequence"/>
</dbReference>
<evidence type="ECO:0000313" key="5">
    <source>
        <dbReference type="Proteomes" id="UP000247702"/>
    </source>
</evidence>